<name>A0A5N6SQ95_ASPPS</name>
<dbReference type="InterPro" id="IPR022237">
    <property type="entry name" value="PsiD-like"/>
</dbReference>
<feature type="non-terminal residue" evidence="2">
    <location>
        <position position="1"/>
    </location>
</feature>
<dbReference type="EMBL" id="ML743588">
    <property type="protein sequence ID" value="KAE8135911.1"/>
    <property type="molecule type" value="Genomic_DNA"/>
</dbReference>
<evidence type="ECO:0000259" key="1">
    <source>
        <dbReference type="Pfam" id="PF12588"/>
    </source>
</evidence>
<evidence type="ECO:0000313" key="3">
    <source>
        <dbReference type="Proteomes" id="UP000325672"/>
    </source>
</evidence>
<sequence length="204" mass="23521">MLALAMFTEVPDKPPSINGPTGTQPIRGFDHLHHLFNYTMQKVAPQRSIDKYHMDLIGFPFNAVLDWPLTTPSGYALFLNKTVNVHTKNILEYWRDNFLTMSASAGVLTEEPNSWLSEEARKVIEDDINLDPNHWYSFEELFGYSKKDGEHWGFKSRGSFFTCKFADYHKLRPVYAPDDDSWVVSPCESKPFALQTNVKAYDIF</sequence>
<dbReference type="Pfam" id="PF12588">
    <property type="entry name" value="PSDC"/>
    <property type="match status" value="1"/>
</dbReference>
<dbReference type="RefSeq" id="XP_031911974.1">
    <property type="nucleotide sequence ID" value="XM_032054978.1"/>
</dbReference>
<gene>
    <name evidence="2" type="ORF">BDV38DRAFT_250704</name>
</gene>
<dbReference type="Proteomes" id="UP000325672">
    <property type="component" value="Unassembled WGS sequence"/>
</dbReference>
<dbReference type="GeneID" id="43639188"/>
<accession>A0A5N6SQ95</accession>
<keyword evidence="3" id="KW-1185">Reference proteome</keyword>
<dbReference type="AlphaFoldDB" id="A0A5N6SQ95"/>
<evidence type="ECO:0000313" key="2">
    <source>
        <dbReference type="EMBL" id="KAE8135911.1"/>
    </source>
</evidence>
<feature type="domain" description="L-tryptophan decarboxylase PsiD-like" evidence="1">
    <location>
        <begin position="1"/>
        <end position="122"/>
    </location>
</feature>
<reference evidence="2 3" key="1">
    <citation type="submission" date="2019-04" db="EMBL/GenBank/DDBJ databases">
        <title>Friends and foes A comparative genomics study of 23 Aspergillus species from section Flavi.</title>
        <authorList>
            <consortium name="DOE Joint Genome Institute"/>
            <person name="Kjaerbolling I."/>
            <person name="Vesth T."/>
            <person name="Frisvad J.C."/>
            <person name="Nybo J.L."/>
            <person name="Theobald S."/>
            <person name="Kildgaard S."/>
            <person name="Isbrandt T."/>
            <person name="Kuo A."/>
            <person name="Sato A."/>
            <person name="Lyhne E.K."/>
            <person name="Kogle M.E."/>
            <person name="Wiebenga A."/>
            <person name="Kun R.S."/>
            <person name="Lubbers R.J."/>
            <person name="Makela M.R."/>
            <person name="Barry K."/>
            <person name="Chovatia M."/>
            <person name="Clum A."/>
            <person name="Daum C."/>
            <person name="Haridas S."/>
            <person name="He G."/>
            <person name="LaButti K."/>
            <person name="Lipzen A."/>
            <person name="Mondo S."/>
            <person name="Riley R."/>
            <person name="Salamov A."/>
            <person name="Simmons B.A."/>
            <person name="Magnuson J.K."/>
            <person name="Henrissat B."/>
            <person name="Mortensen U.H."/>
            <person name="Larsen T.O."/>
            <person name="Devries R.P."/>
            <person name="Grigoriev I.V."/>
            <person name="Machida M."/>
            <person name="Baker S.E."/>
            <person name="Andersen M.R."/>
        </authorList>
    </citation>
    <scope>NUCLEOTIDE SEQUENCE [LARGE SCALE GENOMIC DNA]</scope>
    <source>
        <strain evidence="2 3">CBS 117625</strain>
    </source>
</reference>
<proteinExistence type="predicted"/>
<dbReference type="OrthoDB" id="5973539at2759"/>
<organism evidence="2 3">
    <name type="scientific">Aspergillus pseudotamarii</name>
    <dbReference type="NCBI Taxonomy" id="132259"/>
    <lineage>
        <taxon>Eukaryota</taxon>
        <taxon>Fungi</taxon>
        <taxon>Dikarya</taxon>
        <taxon>Ascomycota</taxon>
        <taxon>Pezizomycotina</taxon>
        <taxon>Eurotiomycetes</taxon>
        <taxon>Eurotiomycetidae</taxon>
        <taxon>Eurotiales</taxon>
        <taxon>Aspergillaceae</taxon>
        <taxon>Aspergillus</taxon>
        <taxon>Aspergillus subgen. Circumdati</taxon>
    </lineage>
</organism>
<protein>
    <submittedName>
        <fullName evidence="2">Phophatidylserine decarboxylase-domain-containing protein</fullName>
    </submittedName>
</protein>